<comment type="caution">
    <text evidence="2">The sequence shown here is derived from an EMBL/GenBank/DDBJ whole genome shotgun (WGS) entry which is preliminary data.</text>
</comment>
<dbReference type="AlphaFoldDB" id="A0AAU9X484"/>
<evidence type="ECO:0000313" key="3">
    <source>
        <dbReference type="Proteomes" id="UP001159428"/>
    </source>
</evidence>
<proteinExistence type="predicted"/>
<accession>A0AAU9X484</accession>
<evidence type="ECO:0000256" key="1">
    <source>
        <dbReference type="SAM" id="MobiDB-lite"/>
    </source>
</evidence>
<dbReference type="Proteomes" id="UP001159428">
    <property type="component" value="Unassembled WGS sequence"/>
</dbReference>
<feature type="non-terminal residue" evidence="2">
    <location>
        <position position="1"/>
    </location>
</feature>
<keyword evidence="3" id="KW-1185">Reference proteome</keyword>
<feature type="region of interest" description="Disordered" evidence="1">
    <location>
        <begin position="1"/>
        <end position="54"/>
    </location>
</feature>
<feature type="compositionally biased region" description="Polar residues" evidence="1">
    <location>
        <begin position="1"/>
        <end position="21"/>
    </location>
</feature>
<reference evidence="2 3" key="1">
    <citation type="submission" date="2022-05" db="EMBL/GenBank/DDBJ databases">
        <authorList>
            <consortium name="Genoscope - CEA"/>
            <person name="William W."/>
        </authorList>
    </citation>
    <scope>NUCLEOTIDE SEQUENCE [LARGE SCALE GENOMIC DNA]</scope>
</reference>
<name>A0AAU9X484_9CNID</name>
<sequence length="121" mass="13584">QPTFGDNSAARNRESAQQQGNWWIGGAENRPSENISPGGQHPDGSDAPNGTITSPWFRITVRRETGNCNETMYRKSWNVEEYIGQMARVRLVDKTDCCWGHINFDDLKGGITCPQDLVKEN</sequence>
<protein>
    <submittedName>
        <fullName evidence="2">Uncharacterized protein</fullName>
    </submittedName>
</protein>
<organism evidence="2 3">
    <name type="scientific">Pocillopora meandrina</name>
    <dbReference type="NCBI Taxonomy" id="46732"/>
    <lineage>
        <taxon>Eukaryota</taxon>
        <taxon>Metazoa</taxon>
        <taxon>Cnidaria</taxon>
        <taxon>Anthozoa</taxon>
        <taxon>Hexacorallia</taxon>
        <taxon>Scleractinia</taxon>
        <taxon>Astrocoeniina</taxon>
        <taxon>Pocilloporidae</taxon>
        <taxon>Pocillopora</taxon>
    </lineage>
</organism>
<evidence type="ECO:0000313" key="2">
    <source>
        <dbReference type="EMBL" id="CAH3135094.1"/>
    </source>
</evidence>
<dbReference type="EMBL" id="CALNXJ010000029">
    <property type="protein sequence ID" value="CAH3135094.1"/>
    <property type="molecule type" value="Genomic_DNA"/>
</dbReference>
<gene>
    <name evidence="2" type="ORF">PMEA_00016020</name>
</gene>